<dbReference type="EMBL" id="AABL01000011">
    <property type="protein sequence ID" value="EAA15491.1"/>
    <property type="molecule type" value="Genomic_DNA"/>
</dbReference>
<accession>Q7RTE3</accession>
<name>Q7RTE3_PLAYO</name>
<dbReference type="PaxDb" id="73239-Q7RTE3"/>
<dbReference type="InParanoid" id="Q7RTE3"/>
<feature type="non-terminal residue" evidence="1">
    <location>
        <position position="27"/>
    </location>
</feature>
<evidence type="ECO:0000313" key="1">
    <source>
        <dbReference type="EMBL" id="EAA15491.1"/>
    </source>
</evidence>
<dbReference type="AlphaFoldDB" id="Q7RTE3"/>
<proteinExistence type="predicted"/>
<comment type="caution">
    <text evidence="1">The sequence shown here is derived from an EMBL/GenBank/DDBJ whole genome shotgun (WGS) entry which is preliminary data.</text>
</comment>
<keyword evidence="2" id="KW-1185">Reference proteome</keyword>
<dbReference type="Proteomes" id="UP000008553">
    <property type="component" value="Unassembled WGS sequence"/>
</dbReference>
<organism evidence="1 2">
    <name type="scientific">Plasmodium yoelii yoelii</name>
    <dbReference type="NCBI Taxonomy" id="73239"/>
    <lineage>
        <taxon>Eukaryota</taxon>
        <taxon>Sar</taxon>
        <taxon>Alveolata</taxon>
        <taxon>Apicomplexa</taxon>
        <taxon>Aconoidasida</taxon>
        <taxon>Haemosporida</taxon>
        <taxon>Plasmodiidae</taxon>
        <taxon>Plasmodium</taxon>
        <taxon>Plasmodium (Vinckeia)</taxon>
    </lineage>
</organism>
<reference evidence="1 2" key="1">
    <citation type="journal article" date="2002" name="Nature">
        <title>Genome sequence and comparative analysis of the model rodent malaria parasite Plasmodium yoelii yoelii.</title>
        <authorList>
            <person name="Carlton J.M."/>
            <person name="Angiuoli S.V."/>
            <person name="Suh B.B."/>
            <person name="Kooij T.W."/>
            <person name="Pertea M."/>
            <person name="Silva J.C."/>
            <person name="Ermolaeva M.D."/>
            <person name="Allen J.E."/>
            <person name="Selengut J.D."/>
            <person name="Koo H.L."/>
            <person name="Peterson J.D."/>
            <person name="Pop M."/>
            <person name="Kosack D.S."/>
            <person name="Shumway M.F."/>
            <person name="Bidwell S.L."/>
            <person name="Shallom S.J."/>
            <person name="van Aken S.E."/>
            <person name="Riedmuller S.B."/>
            <person name="Feldblyum T.V."/>
            <person name="Cho J.K."/>
            <person name="Quackenbush J."/>
            <person name="Sedegah M."/>
            <person name="Shoaibi A."/>
            <person name="Cummings L.M."/>
            <person name="Florens L."/>
            <person name="Yates J.R."/>
            <person name="Raine J.D."/>
            <person name="Sinden R.E."/>
            <person name="Harris M.A."/>
            <person name="Cunningham D.A."/>
            <person name="Preiser P.R."/>
            <person name="Bergman L.W."/>
            <person name="Vaidya A.B."/>
            <person name="van Lin L.H."/>
            <person name="Janse C.J."/>
            <person name="Waters A.P."/>
            <person name="Smith H.O."/>
            <person name="White O.R."/>
            <person name="Salzberg S.L."/>
            <person name="Venter J.C."/>
            <person name="Fraser C.M."/>
            <person name="Hoffman S.L."/>
            <person name="Gardner M.J."/>
            <person name="Carucci D.J."/>
        </authorList>
    </citation>
    <scope>NUCLEOTIDE SEQUENCE [LARGE SCALE GENOMIC DNA]</scope>
    <source>
        <strain evidence="1 2">17XNL</strain>
    </source>
</reference>
<protein>
    <submittedName>
        <fullName evidence="1">Uncharacterized protein</fullName>
    </submittedName>
</protein>
<sequence>MEYRPRIDNITLSIKFYYASKIFILIK</sequence>
<gene>
    <name evidence="1" type="ORF">PY00051</name>
</gene>
<evidence type="ECO:0000313" key="2">
    <source>
        <dbReference type="Proteomes" id="UP000008553"/>
    </source>
</evidence>